<dbReference type="AlphaFoldDB" id="A0A9D5HM76"/>
<evidence type="ECO:0000256" key="3">
    <source>
        <dbReference type="SAM" id="Phobius"/>
    </source>
</evidence>
<evidence type="ECO:0000313" key="5">
    <source>
        <dbReference type="EMBL" id="KAJ0981799.1"/>
    </source>
</evidence>
<dbReference type="OrthoDB" id="1727884at2759"/>
<dbReference type="Gene3D" id="3.40.50.300">
    <property type="entry name" value="P-loop containing nucleotide triphosphate hydrolases"/>
    <property type="match status" value="1"/>
</dbReference>
<feature type="transmembrane region" description="Helical" evidence="3">
    <location>
        <begin position="28"/>
        <end position="47"/>
    </location>
</feature>
<dbReference type="InterPro" id="IPR000897">
    <property type="entry name" value="SRP54_GTPase_dom"/>
</dbReference>
<evidence type="ECO:0000313" key="6">
    <source>
        <dbReference type="Proteomes" id="UP001085076"/>
    </source>
</evidence>
<keyword evidence="3" id="KW-1133">Transmembrane helix</keyword>
<proteinExistence type="predicted"/>
<organism evidence="5 6">
    <name type="scientific">Dioscorea zingiberensis</name>
    <dbReference type="NCBI Taxonomy" id="325984"/>
    <lineage>
        <taxon>Eukaryota</taxon>
        <taxon>Viridiplantae</taxon>
        <taxon>Streptophyta</taxon>
        <taxon>Embryophyta</taxon>
        <taxon>Tracheophyta</taxon>
        <taxon>Spermatophyta</taxon>
        <taxon>Magnoliopsida</taxon>
        <taxon>Liliopsida</taxon>
        <taxon>Dioscoreales</taxon>
        <taxon>Dioscoreaceae</taxon>
        <taxon>Dioscorea</taxon>
    </lineage>
</organism>
<keyword evidence="2" id="KW-0342">GTP-binding</keyword>
<reference evidence="5" key="2">
    <citation type="journal article" date="2022" name="Hortic Res">
        <title>The genome of Dioscorea zingiberensis sheds light on the biosynthesis, origin and evolution of the medicinally important diosgenin saponins.</title>
        <authorList>
            <person name="Li Y."/>
            <person name="Tan C."/>
            <person name="Li Z."/>
            <person name="Guo J."/>
            <person name="Li S."/>
            <person name="Chen X."/>
            <person name="Wang C."/>
            <person name="Dai X."/>
            <person name="Yang H."/>
            <person name="Song W."/>
            <person name="Hou L."/>
            <person name="Xu J."/>
            <person name="Tong Z."/>
            <person name="Xu A."/>
            <person name="Yuan X."/>
            <person name="Wang W."/>
            <person name="Yang Q."/>
            <person name="Chen L."/>
            <person name="Sun Z."/>
            <person name="Wang K."/>
            <person name="Pan B."/>
            <person name="Chen J."/>
            <person name="Bao Y."/>
            <person name="Liu F."/>
            <person name="Qi X."/>
            <person name="Gang D.R."/>
            <person name="Wen J."/>
            <person name="Li J."/>
        </authorList>
    </citation>
    <scope>NUCLEOTIDE SEQUENCE</scope>
    <source>
        <strain evidence="5">Dzin_1.0</strain>
    </source>
</reference>
<evidence type="ECO:0000256" key="2">
    <source>
        <dbReference type="ARBA" id="ARBA00023134"/>
    </source>
</evidence>
<dbReference type="GO" id="GO:0006614">
    <property type="term" value="P:SRP-dependent cotranslational protein targeting to membrane"/>
    <property type="evidence" value="ECO:0007669"/>
    <property type="project" value="InterPro"/>
</dbReference>
<keyword evidence="6" id="KW-1185">Reference proteome</keyword>
<gene>
    <name evidence="5" type="ORF">J5N97_010054</name>
</gene>
<reference evidence="5" key="1">
    <citation type="submission" date="2021-03" db="EMBL/GenBank/DDBJ databases">
        <authorList>
            <person name="Li Z."/>
            <person name="Yang C."/>
        </authorList>
    </citation>
    <scope>NUCLEOTIDE SEQUENCE</scope>
    <source>
        <strain evidence="5">Dzin_1.0</strain>
        <tissue evidence="5">Leaf</tissue>
    </source>
</reference>
<keyword evidence="3" id="KW-0472">Membrane</keyword>
<sequence>MEDVRMAYATSLAAAKENPTSMIQMYEAGVGELFVLFLWAYVVAGLLSGEAGAAVKSLLPEYANGDLAVVCSWSDEALKKGKEQVYDVVLCDKSGPLHTNYSLMEELIACRKAIAKVVFGTPNEMEEKSLAEEQGNGTGDIRDLCSKGEMEMDGEEEEKCKGDLALFNVECHWDLGLGWVCLSGFTRQQLDFSEGLYEKINHWQM</sequence>
<evidence type="ECO:0000256" key="1">
    <source>
        <dbReference type="ARBA" id="ARBA00022741"/>
    </source>
</evidence>
<dbReference type="Proteomes" id="UP001085076">
    <property type="component" value="Miscellaneous, Linkage group lg02"/>
</dbReference>
<dbReference type="EMBL" id="JAGGNH010000002">
    <property type="protein sequence ID" value="KAJ0981799.1"/>
    <property type="molecule type" value="Genomic_DNA"/>
</dbReference>
<dbReference type="InterPro" id="IPR027417">
    <property type="entry name" value="P-loop_NTPase"/>
</dbReference>
<feature type="domain" description="SRP54-type proteins GTP-binding" evidence="4">
    <location>
        <begin position="72"/>
        <end position="115"/>
    </location>
</feature>
<comment type="caution">
    <text evidence="5">The sequence shown here is derived from an EMBL/GenBank/DDBJ whole genome shotgun (WGS) entry which is preliminary data.</text>
</comment>
<protein>
    <recommendedName>
        <fullName evidence="4">SRP54-type proteins GTP-binding domain-containing protein</fullName>
    </recommendedName>
</protein>
<evidence type="ECO:0000259" key="4">
    <source>
        <dbReference type="Pfam" id="PF00448"/>
    </source>
</evidence>
<name>A0A9D5HM76_9LILI</name>
<accession>A0A9D5HM76</accession>
<keyword evidence="1" id="KW-0547">Nucleotide-binding</keyword>
<keyword evidence="3" id="KW-0812">Transmembrane</keyword>
<dbReference type="GO" id="GO:0005525">
    <property type="term" value="F:GTP binding"/>
    <property type="evidence" value="ECO:0007669"/>
    <property type="project" value="UniProtKB-KW"/>
</dbReference>
<dbReference type="Pfam" id="PF00448">
    <property type="entry name" value="SRP54"/>
    <property type="match status" value="1"/>
</dbReference>